<proteinExistence type="predicted"/>
<protein>
    <submittedName>
        <fullName evidence="1">Uncharacterized protein</fullName>
    </submittedName>
</protein>
<gene>
    <name evidence="1" type="ORF">BDV96DRAFT_584108</name>
</gene>
<keyword evidence="2" id="KW-1185">Reference proteome</keyword>
<dbReference type="AlphaFoldDB" id="A0A6A5YUS8"/>
<sequence>MRFKRVIPRPCVLLGLVLAVLERFPRWVRITPQDYTIGRRRLCPALAPFALRIIPNFNAHLHERTSIRREPRKLFLADRTTWPLILDI</sequence>
<reference evidence="1" key="1">
    <citation type="journal article" date="2020" name="Stud. Mycol.">
        <title>101 Dothideomycetes genomes: a test case for predicting lifestyles and emergence of pathogens.</title>
        <authorList>
            <person name="Haridas S."/>
            <person name="Albert R."/>
            <person name="Binder M."/>
            <person name="Bloem J."/>
            <person name="Labutti K."/>
            <person name="Salamov A."/>
            <person name="Andreopoulos B."/>
            <person name="Baker S."/>
            <person name="Barry K."/>
            <person name="Bills G."/>
            <person name="Bluhm B."/>
            <person name="Cannon C."/>
            <person name="Castanera R."/>
            <person name="Culley D."/>
            <person name="Daum C."/>
            <person name="Ezra D."/>
            <person name="Gonzalez J."/>
            <person name="Henrissat B."/>
            <person name="Kuo A."/>
            <person name="Liang C."/>
            <person name="Lipzen A."/>
            <person name="Lutzoni F."/>
            <person name="Magnuson J."/>
            <person name="Mondo S."/>
            <person name="Nolan M."/>
            <person name="Ohm R."/>
            <person name="Pangilinan J."/>
            <person name="Park H.-J."/>
            <person name="Ramirez L."/>
            <person name="Alfaro M."/>
            <person name="Sun H."/>
            <person name="Tritt A."/>
            <person name="Yoshinaga Y."/>
            <person name="Zwiers L.-H."/>
            <person name="Turgeon B."/>
            <person name="Goodwin S."/>
            <person name="Spatafora J."/>
            <person name="Crous P."/>
            <person name="Grigoriev I."/>
        </authorList>
    </citation>
    <scope>NUCLEOTIDE SEQUENCE</scope>
    <source>
        <strain evidence="1">CBS 627.86</strain>
    </source>
</reference>
<accession>A0A6A5YUS8</accession>
<organism evidence="1 2">
    <name type="scientific">Lophiotrema nucula</name>
    <dbReference type="NCBI Taxonomy" id="690887"/>
    <lineage>
        <taxon>Eukaryota</taxon>
        <taxon>Fungi</taxon>
        <taxon>Dikarya</taxon>
        <taxon>Ascomycota</taxon>
        <taxon>Pezizomycotina</taxon>
        <taxon>Dothideomycetes</taxon>
        <taxon>Pleosporomycetidae</taxon>
        <taxon>Pleosporales</taxon>
        <taxon>Lophiotremataceae</taxon>
        <taxon>Lophiotrema</taxon>
    </lineage>
</organism>
<evidence type="ECO:0000313" key="2">
    <source>
        <dbReference type="Proteomes" id="UP000799770"/>
    </source>
</evidence>
<dbReference type="Proteomes" id="UP000799770">
    <property type="component" value="Unassembled WGS sequence"/>
</dbReference>
<dbReference type="EMBL" id="ML977338">
    <property type="protein sequence ID" value="KAF2110524.1"/>
    <property type="molecule type" value="Genomic_DNA"/>
</dbReference>
<name>A0A6A5YUS8_9PLEO</name>
<evidence type="ECO:0000313" key="1">
    <source>
        <dbReference type="EMBL" id="KAF2110524.1"/>
    </source>
</evidence>